<name>A0A2H0K9S7_9BACT</name>
<evidence type="ECO:0008006" key="3">
    <source>
        <dbReference type="Google" id="ProtNLM"/>
    </source>
</evidence>
<evidence type="ECO:0000313" key="1">
    <source>
        <dbReference type="EMBL" id="PIQ68009.1"/>
    </source>
</evidence>
<dbReference type="EMBL" id="PCVG01000087">
    <property type="protein sequence ID" value="PIQ68009.1"/>
    <property type="molecule type" value="Genomic_DNA"/>
</dbReference>
<comment type="caution">
    <text evidence="1">The sequence shown here is derived from an EMBL/GenBank/DDBJ whole genome shotgun (WGS) entry which is preliminary data.</text>
</comment>
<gene>
    <name evidence="1" type="ORF">COV91_06380</name>
</gene>
<dbReference type="Proteomes" id="UP000229342">
    <property type="component" value="Unassembled WGS sequence"/>
</dbReference>
<accession>A0A2H0K9S7</accession>
<organism evidence="1 2">
    <name type="scientific">Candidatus Taylorbacteria bacterium CG11_big_fil_rev_8_21_14_0_20_46_11</name>
    <dbReference type="NCBI Taxonomy" id="1975025"/>
    <lineage>
        <taxon>Bacteria</taxon>
        <taxon>Candidatus Tayloriibacteriota</taxon>
    </lineage>
</organism>
<dbReference type="Gene3D" id="3.30.160.250">
    <property type="match status" value="1"/>
</dbReference>
<dbReference type="AlphaFoldDB" id="A0A2H0K9S7"/>
<reference evidence="1 2" key="1">
    <citation type="submission" date="2017-09" db="EMBL/GenBank/DDBJ databases">
        <title>Depth-based differentiation of microbial function through sediment-hosted aquifers and enrichment of novel symbionts in the deep terrestrial subsurface.</title>
        <authorList>
            <person name="Probst A.J."/>
            <person name="Ladd B."/>
            <person name="Jarett J.K."/>
            <person name="Geller-Mcgrath D.E."/>
            <person name="Sieber C.M."/>
            <person name="Emerson J.B."/>
            <person name="Anantharaman K."/>
            <person name="Thomas B.C."/>
            <person name="Malmstrom R."/>
            <person name="Stieglmeier M."/>
            <person name="Klingl A."/>
            <person name="Woyke T."/>
            <person name="Ryan C.M."/>
            <person name="Banfield J.F."/>
        </authorList>
    </citation>
    <scope>NUCLEOTIDE SEQUENCE [LARGE SCALE GENOMIC DNA]</scope>
    <source>
        <strain evidence="1">CG11_big_fil_rev_8_21_14_0_20_46_11</strain>
    </source>
</reference>
<protein>
    <recommendedName>
        <fullName evidence="3">HicB family protein</fullName>
    </recommendedName>
</protein>
<proteinExistence type="predicted"/>
<sequence>MTSSLPKLTFTAQVFREGKQYVSFNPELRVASCGKTPDIAKKNLKDAIRGFILSARKKGTLSDILEEAGFVKEKRSWKDPSLVSLDRMTLGV</sequence>
<evidence type="ECO:0000313" key="2">
    <source>
        <dbReference type="Proteomes" id="UP000229342"/>
    </source>
</evidence>